<gene>
    <name evidence="2 4" type="ORF">BDZ99DRAFT_192850</name>
</gene>
<dbReference type="RefSeq" id="XP_033582202.1">
    <property type="nucleotide sequence ID" value="XM_033713165.1"/>
</dbReference>
<evidence type="ECO:0000313" key="4">
    <source>
        <dbReference type="RefSeq" id="XP_033582202.1"/>
    </source>
</evidence>
<reference evidence="2 4" key="1">
    <citation type="journal article" date="2020" name="Stud. Mycol.">
        <title>101 Dothideomycetes genomes: a test case for predicting lifestyles and emergence of pathogens.</title>
        <authorList>
            <person name="Haridas S."/>
            <person name="Albert R."/>
            <person name="Binder M."/>
            <person name="Bloem J."/>
            <person name="Labutti K."/>
            <person name="Salamov A."/>
            <person name="Andreopoulos B."/>
            <person name="Baker S."/>
            <person name="Barry K."/>
            <person name="Bills G."/>
            <person name="Bluhm B."/>
            <person name="Cannon C."/>
            <person name="Castanera R."/>
            <person name="Culley D."/>
            <person name="Daum C."/>
            <person name="Ezra D."/>
            <person name="Gonzalez J."/>
            <person name="Henrissat B."/>
            <person name="Kuo A."/>
            <person name="Liang C."/>
            <person name="Lipzen A."/>
            <person name="Lutzoni F."/>
            <person name="Magnuson J."/>
            <person name="Mondo S."/>
            <person name="Nolan M."/>
            <person name="Ohm R."/>
            <person name="Pangilinan J."/>
            <person name="Park H.-J."/>
            <person name="Ramirez L."/>
            <person name="Alfaro M."/>
            <person name="Sun H."/>
            <person name="Tritt A."/>
            <person name="Yoshinaga Y."/>
            <person name="Zwiers L.-H."/>
            <person name="Turgeon B."/>
            <person name="Goodwin S."/>
            <person name="Spatafora J."/>
            <person name="Crous P."/>
            <person name="Grigoriev I."/>
        </authorList>
    </citation>
    <scope>NUCLEOTIDE SEQUENCE</scope>
    <source>
        <strain evidence="2 4">CBS 304.34</strain>
    </source>
</reference>
<sequence length="141" mass="15588">MRFRILPAIMLLTFSTVKDQTNNATCPAPSSYSIGIVQTCSAYFCRGELQKFLNVTIGRCVDAQNFTTARGYRRGDALAGHECTFNYYSSAGCYGPFTSTRSAADGSKNWAESIRHFMSLVGEEGAYGLSFMYVCYPRSSK</sequence>
<name>A0A6A6Z339_9PEZI</name>
<proteinExistence type="predicted"/>
<evidence type="ECO:0000256" key="1">
    <source>
        <dbReference type="SAM" id="SignalP"/>
    </source>
</evidence>
<dbReference type="GeneID" id="54454058"/>
<keyword evidence="1" id="KW-0732">Signal</keyword>
<dbReference type="AlphaFoldDB" id="A0A6A6Z339"/>
<feature type="signal peptide" evidence="1">
    <location>
        <begin position="1"/>
        <end position="19"/>
    </location>
</feature>
<reference evidence="4" key="2">
    <citation type="submission" date="2020-04" db="EMBL/GenBank/DDBJ databases">
        <authorList>
            <consortium name="NCBI Genome Project"/>
        </authorList>
    </citation>
    <scope>NUCLEOTIDE SEQUENCE</scope>
    <source>
        <strain evidence="4">CBS 304.34</strain>
    </source>
</reference>
<organism evidence="2">
    <name type="scientific">Mytilinidion resinicola</name>
    <dbReference type="NCBI Taxonomy" id="574789"/>
    <lineage>
        <taxon>Eukaryota</taxon>
        <taxon>Fungi</taxon>
        <taxon>Dikarya</taxon>
        <taxon>Ascomycota</taxon>
        <taxon>Pezizomycotina</taxon>
        <taxon>Dothideomycetes</taxon>
        <taxon>Pleosporomycetidae</taxon>
        <taxon>Mytilinidiales</taxon>
        <taxon>Mytilinidiaceae</taxon>
        <taxon>Mytilinidion</taxon>
    </lineage>
</organism>
<dbReference type="EMBL" id="MU003694">
    <property type="protein sequence ID" value="KAF2815238.1"/>
    <property type="molecule type" value="Genomic_DNA"/>
</dbReference>
<dbReference type="OrthoDB" id="3768322at2759"/>
<keyword evidence="3" id="KW-1185">Reference proteome</keyword>
<reference evidence="4" key="3">
    <citation type="submission" date="2025-04" db="UniProtKB">
        <authorList>
            <consortium name="RefSeq"/>
        </authorList>
    </citation>
    <scope>IDENTIFICATION</scope>
    <source>
        <strain evidence="4">CBS 304.34</strain>
    </source>
</reference>
<protein>
    <submittedName>
        <fullName evidence="2 4">Uncharacterized protein</fullName>
    </submittedName>
</protein>
<feature type="chain" id="PRO_5044629544" evidence="1">
    <location>
        <begin position="20"/>
        <end position="141"/>
    </location>
</feature>
<evidence type="ECO:0000313" key="2">
    <source>
        <dbReference type="EMBL" id="KAF2815238.1"/>
    </source>
</evidence>
<dbReference type="Proteomes" id="UP000504636">
    <property type="component" value="Unplaced"/>
</dbReference>
<accession>A0A6A6Z339</accession>
<evidence type="ECO:0000313" key="3">
    <source>
        <dbReference type="Proteomes" id="UP000504636"/>
    </source>
</evidence>